<sequence>MIMTNPSANNNNPTITTTTTNGSIINGGCSTVPEYSDVGPSERALKHKNISLSKVWTCDEQSLLEELLTKYASDSKVMRYAKIAPKLQNKTMRDVALRCIWMTKKVADHQQVKPSSHATNHSNGQPYAHLSNSTDSDDTDSISYEDIGGESGQLIEENVQAMKQISANFSSLKVHENIDLFSKIRDNIVVLLKASLNDMCEMMKNMPPLPFKLNDKLANSIIPESSSSVPMEF</sequence>
<dbReference type="AlphaFoldDB" id="A0A251VN28"/>
<dbReference type="InterPro" id="IPR001005">
    <property type="entry name" value="SANT/Myb"/>
</dbReference>
<dbReference type="Gene3D" id="1.10.10.60">
    <property type="entry name" value="Homeodomain-like"/>
    <property type="match status" value="1"/>
</dbReference>
<evidence type="ECO:0000313" key="2">
    <source>
        <dbReference type="EMBL" id="KAF5821917.1"/>
    </source>
</evidence>
<evidence type="ECO:0000256" key="1">
    <source>
        <dbReference type="SAM" id="MobiDB-lite"/>
    </source>
</evidence>
<dbReference type="PANTHER" id="PTHR14000">
    <property type="entry name" value="FINGER CCCH DOMAIN PROTEIN, PUTATIVE (DUF3755)-RELATED"/>
    <property type="match status" value="1"/>
</dbReference>
<keyword evidence="3" id="KW-0371">Homeobox</keyword>
<protein>
    <submittedName>
        <fullName evidence="3">Putative homeodomain-like protein</fullName>
    </submittedName>
    <submittedName>
        <fullName evidence="2">SANT/Myb domain, Homeobox-like domain superfamily protein</fullName>
    </submittedName>
</protein>
<organism evidence="3 4">
    <name type="scientific">Helianthus annuus</name>
    <name type="common">Common sunflower</name>
    <dbReference type="NCBI Taxonomy" id="4232"/>
    <lineage>
        <taxon>Eukaryota</taxon>
        <taxon>Viridiplantae</taxon>
        <taxon>Streptophyta</taxon>
        <taxon>Embryophyta</taxon>
        <taxon>Tracheophyta</taxon>
        <taxon>Spermatophyta</taxon>
        <taxon>Magnoliopsida</taxon>
        <taxon>eudicotyledons</taxon>
        <taxon>Gunneridae</taxon>
        <taxon>Pentapetalae</taxon>
        <taxon>asterids</taxon>
        <taxon>campanulids</taxon>
        <taxon>Asterales</taxon>
        <taxon>Asteraceae</taxon>
        <taxon>Asteroideae</taxon>
        <taxon>Heliantheae alliance</taxon>
        <taxon>Heliantheae</taxon>
        <taxon>Helianthus</taxon>
    </lineage>
</organism>
<dbReference type="GO" id="GO:0003677">
    <property type="term" value="F:DNA binding"/>
    <property type="evidence" value="ECO:0007669"/>
    <property type="project" value="UniProtKB-KW"/>
</dbReference>
<evidence type="ECO:0000313" key="3">
    <source>
        <dbReference type="EMBL" id="OTG36980.1"/>
    </source>
</evidence>
<dbReference type="InParanoid" id="A0A251VN28"/>
<dbReference type="InterPro" id="IPR022228">
    <property type="entry name" value="DUF3755"/>
</dbReference>
<keyword evidence="4" id="KW-1185">Reference proteome</keyword>
<keyword evidence="3" id="KW-0238">DNA-binding</keyword>
<reference evidence="2" key="3">
    <citation type="submission" date="2020-06" db="EMBL/GenBank/DDBJ databases">
        <title>Helianthus annuus Genome sequencing and assembly Release 2.</title>
        <authorList>
            <person name="Gouzy J."/>
            <person name="Langlade N."/>
            <person name="Munos S."/>
        </authorList>
    </citation>
    <scope>NUCLEOTIDE SEQUENCE</scope>
    <source>
        <tissue evidence="2">Leaves</tissue>
    </source>
</reference>
<feature type="compositionally biased region" description="Polar residues" evidence="1">
    <location>
        <begin position="112"/>
        <end position="125"/>
    </location>
</feature>
<dbReference type="CDD" id="cd00167">
    <property type="entry name" value="SANT"/>
    <property type="match status" value="1"/>
</dbReference>
<reference evidence="3" key="2">
    <citation type="submission" date="2017-02" db="EMBL/GenBank/DDBJ databases">
        <title>Sunflower complete genome.</title>
        <authorList>
            <person name="Langlade N."/>
            <person name="Munos S."/>
        </authorList>
    </citation>
    <scope>NUCLEOTIDE SEQUENCE [LARGE SCALE GENOMIC DNA]</scope>
    <source>
        <tissue evidence="3">Leaves</tissue>
    </source>
</reference>
<name>A0A251VN28_HELAN</name>
<dbReference type="Pfam" id="PF12579">
    <property type="entry name" value="DUF3755"/>
    <property type="match status" value="1"/>
</dbReference>
<gene>
    <name evidence="3" type="ORF">HannXRQ_Chr01g0013821</name>
    <name evidence="2" type="ORF">HanXRQr2_Chr01g0020441</name>
</gene>
<accession>A0A251VN28</accession>
<dbReference type="Proteomes" id="UP000215914">
    <property type="component" value="Chromosome 1"/>
</dbReference>
<dbReference type="Gramene" id="mRNA:HanXRQr2_Chr01g0020441">
    <property type="protein sequence ID" value="mRNA:HanXRQr2_Chr01g0020441"/>
    <property type="gene ID" value="HanXRQr2_Chr01g0020441"/>
</dbReference>
<dbReference type="EMBL" id="CM007890">
    <property type="protein sequence ID" value="OTG36980.1"/>
    <property type="molecule type" value="Genomic_DNA"/>
</dbReference>
<dbReference type="SUPFAM" id="SSF46689">
    <property type="entry name" value="Homeodomain-like"/>
    <property type="match status" value="1"/>
</dbReference>
<dbReference type="OMA" id="LNDMCEM"/>
<evidence type="ECO:0000313" key="4">
    <source>
        <dbReference type="Proteomes" id="UP000215914"/>
    </source>
</evidence>
<dbReference type="InterPro" id="IPR009057">
    <property type="entry name" value="Homeodomain-like_sf"/>
</dbReference>
<dbReference type="EMBL" id="MNCJ02000316">
    <property type="protein sequence ID" value="KAF5821917.1"/>
    <property type="molecule type" value="Genomic_DNA"/>
</dbReference>
<proteinExistence type="predicted"/>
<dbReference type="OrthoDB" id="19768at2759"/>
<dbReference type="PANTHER" id="PTHR14000:SF1">
    <property type="entry name" value="HISTONE H2A DEUBIQUITINASE (DUF3755)"/>
    <property type="match status" value="1"/>
</dbReference>
<feature type="region of interest" description="Disordered" evidence="1">
    <location>
        <begin position="111"/>
        <end position="141"/>
    </location>
</feature>
<reference evidence="2 4" key="1">
    <citation type="journal article" date="2017" name="Nature">
        <title>The sunflower genome provides insights into oil metabolism, flowering and Asterid evolution.</title>
        <authorList>
            <person name="Badouin H."/>
            <person name="Gouzy J."/>
            <person name="Grassa C.J."/>
            <person name="Murat F."/>
            <person name="Staton S.E."/>
            <person name="Cottret L."/>
            <person name="Lelandais-Briere C."/>
            <person name="Owens G.L."/>
            <person name="Carrere S."/>
            <person name="Mayjonade B."/>
            <person name="Legrand L."/>
            <person name="Gill N."/>
            <person name="Kane N.C."/>
            <person name="Bowers J.E."/>
            <person name="Hubner S."/>
            <person name="Bellec A."/>
            <person name="Berard A."/>
            <person name="Berges H."/>
            <person name="Blanchet N."/>
            <person name="Boniface M.C."/>
            <person name="Brunel D."/>
            <person name="Catrice O."/>
            <person name="Chaidir N."/>
            <person name="Claudel C."/>
            <person name="Donnadieu C."/>
            <person name="Faraut T."/>
            <person name="Fievet G."/>
            <person name="Helmstetter N."/>
            <person name="King M."/>
            <person name="Knapp S.J."/>
            <person name="Lai Z."/>
            <person name="Le Paslier M.C."/>
            <person name="Lippi Y."/>
            <person name="Lorenzon L."/>
            <person name="Mandel J.R."/>
            <person name="Marage G."/>
            <person name="Marchand G."/>
            <person name="Marquand E."/>
            <person name="Bret-Mestries E."/>
            <person name="Morien E."/>
            <person name="Nambeesan S."/>
            <person name="Nguyen T."/>
            <person name="Pegot-Espagnet P."/>
            <person name="Pouilly N."/>
            <person name="Raftis F."/>
            <person name="Sallet E."/>
            <person name="Schiex T."/>
            <person name="Thomas J."/>
            <person name="Vandecasteele C."/>
            <person name="Vares D."/>
            <person name="Vear F."/>
            <person name="Vautrin S."/>
            <person name="Crespi M."/>
            <person name="Mangin B."/>
            <person name="Burke J.M."/>
            <person name="Salse J."/>
            <person name="Munos S."/>
            <person name="Vincourt P."/>
            <person name="Rieseberg L.H."/>
            <person name="Langlade N.B."/>
        </authorList>
    </citation>
    <scope>NUCLEOTIDE SEQUENCE [LARGE SCALE GENOMIC DNA]</scope>
    <source>
        <strain evidence="4">cv. SF193</strain>
        <tissue evidence="2">Leaves</tissue>
    </source>
</reference>